<reference evidence="2 3" key="1">
    <citation type="submission" date="2018-05" db="EMBL/GenBank/DDBJ databases">
        <title>Genome sequencing, assembly and analysis of the novel insecticidal bacterium, Chromobacterium phragmitis.</title>
        <authorList>
            <person name="Sparks M.E."/>
            <person name="Blackburn M.B."/>
            <person name="Gundersen-Rindal D.E."/>
        </authorList>
    </citation>
    <scope>NUCLEOTIDE SEQUENCE [LARGE SCALE GENOMIC DNA]</scope>
    <source>
        <strain evidence="2">IIBBL 274-1</strain>
    </source>
</reference>
<dbReference type="EMBL" id="CP029554">
    <property type="protein sequence ID" value="AXE34641.1"/>
    <property type="molecule type" value="Genomic_DNA"/>
</dbReference>
<proteinExistence type="predicted"/>
<dbReference type="AlphaFoldDB" id="A0A344UH93"/>
<evidence type="ECO:0000259" key="1">
    <source>
        <dbReference type="Pfam" id="PF01966"/>
    </source>
</evidence>
<gene>
    <name evidence="2" type="ORF">DK843_10230</name>
</gene>
<dbReference type="PANTHER" id="PTHR35569">
    <property type="entry name" value="CYANAMIDE HYDRATASE DDI2-RELATED"/>
    <property type="match status" value="1"/>
</dbReference>
<feature type="domain" description="HD" evidence="1">
    <location>
        <begin position="43"/>
        <end position="127"/>
    </location>
</feature>
<protein>
    <recommendedName>
        <fullName evidence="1">HD domain-containing protein</fullName>
    </recommendedName>
</protein>
<dbReference type="PANTHER" id="PTHR35569:SF1">
    <property type="entry name" value="CYANAMIDE HYDRATASE DDI2-RELATED"/>
    <property type="match status" value="1"/>
</dbReference>
<name>A0A344UH93_9NEIS</name>
<dbReference type="Proteomes" id="UP000252038">
    <property type="component" value="Chromosome"/>
</dbReference>
<dbReference type="CDD" id="cd00077">
    <property type="entry name" value="HDc"/>
    <property type="match status" value="1"/>
</dbReference>
<dbReference type="Gene3D" id="1.10.3210.10">
    <property type="entry name" value="Hypothetical protein af1432"/>
    <property type="match status" value="1"/>
</dbReference>
<dbReference type="KEGG" id="chrb:DK843_10230"/>
<dbReference type="SUPFAM" id="SSF109604">
    <property type="entry name" value="HD-domain/PDEase-like"/>
    <property type="match status" value="1"/>
</dbReference>
<dbReference type="InterPro" id="IPR006674">
    <property type="entry name" value="HD_domain"/>
</dbReference>
<sequence length="221" mass="24218">MPSPIFGRELRELSKQLDLALPDSALVAEALDCARSLSAPWLFNHVARSWLFAALLARRRGHAPDPELLAVSCLLHDVGLTSHFDGRARFEVHGANFARDWAGRRGVGGDGLRQVWDAIALHTTGSIALHKEDVVRYCHLGIGVDYGGWGWRELAPEGDRVLSALPRLGMKRALTTCLCGIAQRFPQTAADNFLGDYGRRFVDGFAAPSSVDMMLDAPFPE</sequence>
<organism evidence="2 3">
    <name type="scientific">Chromobacterium phragmitis</name>
    <dbReference type="NCBI Taxonomy" id="2202141"/>
    <lineage>
        <taxon>Bacteria</taxon>
        <taxon>Pseudomonadati</taxon>
        <taxon>Pseudomonadota</taxon>
        <taxon>Betaproteobacteria</taxon>
        <taxon>Neisseriales</taxon>
        <taxon>Chromobacteriaceae</taxon>
        <taxon>Chromobacterium</taxon>
    </lineage>
</organism>
<evidence type="ECO:0000313" key="2">
    <source>
        <dbReference type="EMBL" id="AXE34641.1"/>
    </source>
</evidence>
<dbReference type="RefSeq" id="WP_114073175.1">
    <property type="nucleotide sequence ID" value="NZ_CP029554.1"/>
</dbReference>
<dbReference type="InterPro" id="IPR003607">
    <property type="entry name" value="HD/PDEase_dom"/>
</dbReference>
<accession>A0A344UH93</accession>
<dbReference type="Pfam" id="PF01966">
    <property type="entry name" value="HD"/>
    <property type="match status" value="1"/>
</dbReference>
<evidence type="ECO:0000313" key="3">
    <source>
        <dbReference type="Proteomes" id="UP000252038"/>
    </source>
</evidence>